<dbReference type="AlphaFoldDB" id="A0A8R1TMK5"/>
<dbReference type="EnsemblMetazoa" id="OVOC12517.1">
    <property type="protein sequence ID" value="OVOC12517.1"/>
    <property type="gene ID" value="WBGene00249326"/>
</dbReference>
<dbReference type="Proteomes" id="UP000024404">
    <property type="component" value="Unassembled WGS sequence"/>
</dbReference>
<name>A0A8R1TMK5_ONCVO</name>
<protein>
    <submittedName>
        <fullName evidence="1">Uncharacterized protein</fullName>
    </submittedName>
</protein>
<evidence type="ECO:0000313" key="2">
    <source>
        <dbReference type="Proteomes" id="UP000024404"/>
    </source>
</evidence>
<proteinExistence type="predicted"/>
<evidence type="ECO:0000313" key="1">
    <source>
        <dbReference type="EnsemblMetazoa" id="OVOC12517.1"/>
    </source>
</evidence>
<keyword evidence="2" id="KW-1185">Reference proteome</keyword>
<reference evidence="2" key="1">
    <citation type="submission" date="2013-10" db="EMBL/GenBank/DDBJ databases">
        <title>Genome sequencing of Onchocerca volvulus.</title>
        <authorList>
            <person name="Cotton J."/>
            <person name="Tsai J."/>
            <person name="Stanley E."/>
            <person name="Tracey A."/>
            <person name="Holroyd N."/>
            <person name="Lustigman S."/>
            <person name="Berriman M."/>
        </authorList>
    </citation>
    <scope>NUCLEOTIDE SEQUENCE</scope>
</reference>
<reference evidence="1" key="2">
    <citation type="submission" date="2022-06" db="UniProtKB">
        <authorList>
            <consortium name="EnsemblMetazoa"/>
        </authorList>
    </citation>
    <scope>IDENTIFICATION</scope>
</reference>
<accession>A0A8R1TMK5</accession>
<sequence length="95" mass="10874">MQRMVEIKEIMISLLLRFLLTFTSHFRIPNAFIQTFMIGNVQLQGFRVLADRTAAPEITMKSLNKTYLISRTDISQEKVNEIAMANIKIEAGPSK</sequence>
<organism evidence="1 2">
    <name type="scientific">Onchocerca volvulus</name>
    <dbReference type="NCBI Taxonomy" id="6282"/>
    <lineage>
        <taxon>Eukaryota</taxon>
        <taxon>Metazoa</taxon>
        <taxon>Ecdysozoa</taxon>
        <taxon>Nematoda</taxon>
        <taxon>Chromadorea</taxon>
        <taxon>Rhabditida</taxon>
        <taxon>Spirurina</taxon>
        <taxon>Spiruromorpha</taxon>
        <taxon>Filarioidea</taxon>
        <taxon>Onchocercidae</taxon>
        <taxon>Onchocerca</taxon>
    </lineage>
</organism>
<dbReference type="EMBL" id="CMVM020000503">
    <property type="status" value="NOT_ANNOTATED_CDS"/>
    <property type="molecule type" value="Genomic_DNA"/>
</dbReference>